<feature type="domain" description="NAD-dependent epimerase/dehydratase" evidence="13">
    <location>
        <begin position="11"/>
        <end position="245"/>
    </location>
</feature>
<dbReference type="InterPro" id="IPR036291">
    <property type="entry name" value="NAD(P)-bd_dom_sf"/>
</dbReference>
<evidence type="ECO:0000256" key="10">
    <source>
        <dbReference type="ARBA" id="ARBA00023180"/>
    </source>
</evidence>
<dbReference type="PANTHER" id="PTHR43078:SF6">
    <property type="entry name" value="UDP-GLUCURONIC ACID DECARBOXYLASE 1"/>
    <property type="match status" value="1"/>
</dbReference>
<proteinExistence type="predicted"/>
<evidence type="ECO:0000313" key="14">
    <source>
        <dbReference type="EMBL" id="BCK56601.1"/>
    </source>
</evidence>
<evidence type="ECO:0000256" key="3">
    <source>
        <dbReference type="ARBA" id="ARBA00022692"/>
    </source>
</evidence>
<comment type="cofactor">
    <cofactor evidence="1">
        <name>NAD(+)</name>
        <dbReference type="ChEBI" id="CHEBI:57540"/>
    </cofactor>
</comment>
<dbReference type="SUPFAM" id="SSF51735">
    <property type="entry name" value="NAD(P)-binding Rossmann-fold domains"/>
    <property type="match status" value="1"/>
</dbReference>
<dbReference type="InterPro" id="IPR001509">
    <property type="entry name" value="Epimerase_deHydtase"/>
</dbReference>
<keyword evidence="7" id="KW-0520">NAD</keyword>
<keyword evidence="10" id="KW-0325">Glycoprotein</keyword>
<comment type="subcellular location">
    <subcellularLocation>
        <location evidence="2">Golgi apparatus membrane</location>
        <topology evidence="2">Single-pass type II membrane protein</topology>
    </subcellularLocation>
    <subcellularLocation>
        <location evidence="12">Golgi apparatus</location>
        <location evidence="12">Golgi stack membrane</location>
    </subcellularLocation>
</comment>
<dbReference type="InterPro" id="IPR044516">
    <property type="entry name" value="UXS-like"/>
</dbReference>
<evidence type="ECO:0000256" key="11">
    <source>
        <dbReference type="ARBA" id="ARBA00023239"/>
    </source>
</evidence>
<evidence type="ECO:0000256" key="7">
    <source>
        <dbReference type="ARBA" id="ARBA00023027"/>
    </source>
</evidence>
<dbReference type="GO" id="GO:0042732">
    <property type="term" value="P:D-xylose metabolic process"/>
    <property type="evidence" value="ECO:0007669"/>
    <property type="project" value="InterPro"/>
</dbReference>
<evidence type="ECO:0000256" key="4">
    <source>
        <dbReference type="ARBA" id="ARBA00022793"/>
    </source>
</evidence>
<reference evidence="14 15" key="1">
    <citation type="submission" date="2020-08" db="EMBL/GenBank/DDBJ databases">
        <title>Genome Sequencing of Nocardia wallacei strain FMUON74 and assembly.</title>
        <authorList>
            <person name="Toyokawa M."/>
            <person name="Uesaka K."/>
        </authorList>
    </citation>
    <scope>NUCLEOTIDE SEQUENCE [LARGE SCALE GENOMIC DNA]</scope>
    <source>
        <strain evidence="14 15">FMUON74</strain>
    </source>
</reference>
<evidence type="ECO:0000256" key="1">
    <source>
        <dbReference type="ARBA" id="ARBA00001911"/>
    </source>
</evidence>
<dbReference type="Pfam" id="PF01370">
    <property type="entry name" value="Epimerase"/>
    <property type="match status" value="1"/>
</dbReference>
<evidence type="ECO:0000313" key="15">
    <source>
        <dbReference type="Proteomes" id="UP000516173"/>
    </source>
</evidence>
<dbReference type="AlphaFoldDB" id="A0A7G1KP46"/>
<accession>A0A7G1KP46</accession>
<keyword evidence="6" id="KW-1133">Transmembrane helix</keyword>
<gene>
    <name evidence="14" type="primary">rfbB</name>
    <name evidence="14" type="ORF">NWFMUON74_43730</name>
</gene>
<dbReference type="Gene3D" id="3.40.50.720">
    <property type="entry name" value="NAD(P)-binding Rossmann-like Domain"/>
    <property type="match status" value="1"/>
</dbReference>
<dbReference type="EMBL" id="AP023396">
    <property type="protein sequence ID" value="BCK56601.1"/>
    <property type="molecule type" value="Genomic_DNA"/>
</dbReference>
<evidence type="ECO:0000256" key="8">
    <source>
        <dbReference type="ARBA" id="ARBA00023034"/>
    </source>
</evidence>
<dbReference type="GeneID" id="80348838"/>
<evidence type="ECO:0000256" key="6">
    <source>
        <dbReference type="ARBA" id="ARBA00022989"/>
    </source>
</evidence>
<evidence type="ECO:0000256" key="5">
    <source>
        <dbReference type="ARBA" id="ARBA00022968"/>
    </source>
</evidence>
<dbReference type="RefSeq" id="WP_187683641.1">
    <property type="nucleotide sequence ID" value="NZ_AP023396.1"/>
</dbReference>
<keyword evidence="8" id="KW-0333">Golgi apparatus</keyword>
<keyword evidence="15" id="KW-1185">Reference proteome</keyword>
<dbReference type="PANTHER" id="PTHR43078">
    <property type="entry name" value="UDP-GLUCURONIC ACID DECARBOXYLASE-RELATED"/>
    <property type="match status" value="1"/>
</dbReference>
<dbReference type="GO" id="GO:0070403">
    <property type="term" value="F:NAD+ binding"/>
    <property type="evidence" value="ECO:0007669"/>
    <property type="project" value="InterPro"/>
</dbReference>
<dbReference type="GO" id="GO:0005737">
    <property type="term" value="C:cytoplasm"/>
    <property type="evidence" value="ECO:0007669"/>
    <property type="project" value="TreeGrafter"/>
</dbReference>
<organism evidence="14 15">
    <name type="scientific">Nocardia wallacei</name>
    <dbReference type="NCBI Taxonomy" id="480035"/>
    <lineage>
        <taxon>Bacteria</taxon>
        <taxon>Bacillati</taxon>
        <taxon>Actinomycetota</taxon>
        <taxon>Actinomycetes</taxon>
        <taxon>Mycobacteriales</taxon>
        <taxon>Nocardiaceae</taxon>
        <taxon>Nocardia</taxon>
    </lineage>
</organism>
<keyword evidence="4" id="KW-0210">Decarboxylase</keyword>
<name>A0A7G1KP46_9NOCA</name>
<sequence>MNSSYTFRRAVVTGCAGFIGAHLCRALLRRGTAVVGLDNFATGDPANIEELDGHPSFRFLRCDVTEPLPEIGPVDLVAHLASPASPVHYARLGVQTLKAGADGTAAALELARRHGARLLLASTSEVYGDPAEHPQRENYWGNVNPVGPRSVYDEAKRYAEALVSAYRREGLADTTIARIFNTYGPGMRADDGRMVPAFIEQVLDRKPLTINGDGEQTRSLCYVDDTVRGLLALAESGHPGPMNIGNPEEMTVNEIAALIQRLGRGRSPIRRLDIPIDDPRRRCPDIGLARAELGWEPTVDAAEGLRRTLSWFAERRERTSFTAVTAG</sequence>
<keyword evidence="5" id="KW-0735">Signal-anchor</keyword>
<dbReference type="FunFam" id="3.40.50.720:FF:000065">
    <property type="entry name" value="UDP-glucuronic acid decarboxylase 1"/>
    <property type="match status" value="1"/>
</dbReference>
<evidence type="ECO:0000259" key="13">
    <source>
        <dbReference type="Pfam" id="PF01370"/>
    </source>
</evidence>
<evidence type="ECO:0000256" key="12">
    <source>
        <dbReference type="ARBA" id="ARBA00037859"/>
    </source>
</evidence>
<dbReference type="GO" id="GO:0048040">
    <property type="term" value="F:UDP-glucuronate decarboxylase activity"/>
    <property type="evidence" value="ECO:0007669"/>
    <property type="project" value="TreeGrafter"/>
</dbReference>
<keyword evidence="11" id="KW-0456">Lyase</keyword>
<keyword evidence="3" id="KW-0812">Transmembrane</keyword>
<dbReference type="KEGG" id="nwl:NWFMUON74_43730"/>
<evidence type="ECO:0000256" key="2">
    <source>
        <dbReference type="ARBA" id="ARBA00004323"/>
    </source>
</evidence>
<dbReference type="Proteomes" id="UP000516173">
    <property type="component" value="Chromosome"/>
</dbReference>
<protein>
    <submittedName>
        <fullName evidence="14">dTDP-glucose 4,6-dehydratase</fullName>
    </submittedName>
</protein>
<keyword evidence="9" id="KW-0472">Membrane</keyword>
<evidence type="ECO:0000256" key="9">
    <source>
        <dbReference type="ARBA" id="ARBA00023136"/>
    </source>
</evidence>